<proteinExistence type="predicted"/>
<gene>
    <name evidence="2" type="ORF">FLONG3_7214</name>
</gene>
<evidence type="ECO:0000313" key="2">
    <source>
        <dbReference type="EMBL" id="RGP71264.1"/>
    </source>
</evidence>
<protein>
    <submittedName>
        <fullName evidence="2">Cell wall</fullName>
    </submittedName>
</protein>
<dbReference type="Proteomes" id="UP000266234">
    <property type="component" value="Unassembled WGS sequence"/>
</dbReference>
<dbReference type="EMBL" id="PXOG01000162">
    <property type="protein sequence ID" value="RGP71264.1"/>
    <property type="molecule type" value="Genomic_DNA"/>
</dbReference>
<reference evidence="2 3" key="1">
    <citation type="journal article" date="2018" name="PLoS Pathog.">
        <title>Evolution of structural diversity of trichothecenes, a family of toxins produced by plant pathogenic and entomopathogenic fungi.</title>
        <authorList>
            <person name="Proctor R.H."/>
            <person name="McCormick S.P."/>
            <person name="Kim H.S."/>
            <person name="Cardoza R.E."/>
            <person name="Stanley A.M."/>
            <person name="Lindo L."/>
            <person name="Kelly A."/>
            <person name="Brown D.W."/>
            <person name="Lee T."/>
            <person name="Vaughan M.M."/>
            <person name="Alexander N.J."/>
            <person name="Busman M."/>
            <person name="Gutierrez S."/>
        </authorList>
    </citation>
    <scope>NUCLEOTIDE SEQUENCE [LARGE SCALE GENOMIC DNA]</scope>
    <source>
        <strain evidence="2 3">NRRL 20695</strain>
    </source>
</reference>
<sequence>MHFTSFLTTVLAAGMVSASEVTEYNAVALRNGNKEINNAALQASNGKFFLKLRDQHASCDKGLKENQVTFNINKSGELNLYTFGNNPQKAYLDRSGMGQGNLGFATYGDKGFNLPKNAETKGWKVAKNGDLTFGGKGFIACPNSKKAGGSYTLWADVGIKNPAGNSNCQPITVRTTKDKSPVACVYSA</sequence>
<keyword evidence="1" id="KW-0732">Signal</keyword>
<evidence type="ECO:0000313" key="3">
    <source>
        <dbReference type="Proteomes" id="UP000266234"/>
    </source>
</evidence>
<feature type="signal peptide" evidence="1">
    <location>
        <begin position="1"/>
        <end position="18"/>
    </location>
</feature>
<comment type="caution">
    <text evidence="2">The sequence shown here is derived from an EMBL/GenBank/DDBJ whole genome shotgun (WGS) entry which is preliminary data.</text>
</comment>
<organism evidence="2 3">
    <name type="scientific">Fusarium longipes</name>
    <dbReference type="NCBI Taxonomy" id="694270"/>
    <lineage>
        <taxon>Eukaryota</taxon>
        <taxon>Fungi</taxon>
        <taxon>Dikarya</taxon>
        <taxon>Ascomycota</taxon>
        <taxon>Pezizomycotina</taxon>
        <taxon>Sordariomycetes</taxon>
        <taxon>Hypocreomycetidae</taxon>
        <taxon>Hypocreales</taxon>
        <taxon>Nectriaceae</taxon>
        <taxon>Fusarium</taxon>
    </lineage>
</organism>
<accession>A0A395SFL6</accession>
<keyword evidence="3" id="KW-1185">Reference proteome</keyword>
<name>A0A395SFL6_9HYPO</name>
<dbReference type="AlphaFoldDB" id="A0A395SFL6"/>
<feature type="chain" id="PRO_5017220046" evidence="1">
    <location>
        <begin position="19"/>
        <end position="188"/>
    </location>
</feature>
<evidence type="ECO:0000256" key="1">
    <source>
        <dbReference type="SAM" id="SignalP"/>
    </source>
</evidence>
<dbReference type="OrthoDB" id="4093325at2759"/>